<accession>A0AB37W8M9</accession>
<evidence type="ECO:0000313" key="1">
    <source>
        <dbReference type="EMBL" id="RYN21368.1"/>
    </source>
</evidence>
<dbReference type="Proteomes" id="UP000292340">
    <property type="component" value="Unassembled WGS sequence"/>
</dbReference>
<protein>
    <submittedName>
        <fullName evidence="1">Uncharacterized protein</fullName>
    </submittedName>
</protein>
<evidence type="ECO:0000313" key="3">
    <source>
        <dbReference type="Proteomes" id="UP000292340"/>
    </source>
</evidence>
<dbReference type="Proteomes" id="UP000293195">
    <property type="component" value="Unassembled WGS sequence"/>
</dbReference>
<comment type="caution">
    <text evidence="1">The sequence shown here is derived from an EMBL/GenBank/DDBJ whole genome shotgun (WGS) entry which is preliminary data.</text>
</comment>
<dbReference type="EMBL" id="PDXF01000050">
    <property type="protein sequence ID" value="RYN94114.1"/>
    <property type="molecule type" value="Genomic_DNA"/>
</dbReference>
<proteinExistence type="predicted"/>
<name>A0AB37W8M9_9PLEO</name>
<dbReference type="EMBL" id="PDXB01000032">
    <property type="protein sequence ID" value="RYN21368.1"/>
    <property type="molecule type" value="Genomic_DNA"/>
</dbReference>
<evidence type="ECO:0000313" key="4">
    <source>
        <dbReference type="Proteomes" id="UP000293195"/>
    </source>
</evidence>
<evidence type="ECO:0000313" key="2">
    <source>
        <dbReference type="EMBL" id="RYN94114.1"/>
    </source>
</evidence>
<reference evidence="1" key="2">
    <citation type="journal article" date="2019" name="bioRxiv">
        <title>Genomics, evolutionary history and diagnostics of the Alternaria alternata species group including apple and Asian pear pathotypes.</title>
        <authorList>
            <person name="Armitage A.D."/>
            <person name="Cockerton H.M."/>
            <person name="Sreenivasaprasad S."/>
            <person name="Woodhall J.W."/>
            <person name="Lane C.R."/>
            <person name="Harrison R.J."/>
            <person name="Clarkson J.P."/>
        </authorList>
    </citation>
    <scope>NUCLEOTIDE SEQUENCE</scope>
    <source>
        <strain evidence="1">FERA 1164</strain>
        <strain evidence="2">FERA 635</strain>
    </source>
</reference>
<keyword evidence="4" id="KW-1185">Reference proteome</keyword>
<dbReference type="AlphaFoldDB" id="A0AB37W8M9"/>
<sequence length="240" mass="26652">MREPFPSSVYWVNAYVQFIITREQLENQLPSRATTVSNDFGNMALYTIFLAFALLSPLANALPNTLSALQTITTETWQIPRLDMHMMSIGTGIPGNPPWPEDSEFDSTIDFDVMVPAATGLAKWNCQGAMANGTITERLIGCVRYEEDGEGGLMFGMQKYDGLGERRAELSFSLWLYRNRQDGDLFVSTYSGHTAITANDAKEPTSYLTCLQGKPYDGLRCKIKSYLSVNKELVIEGSAA</sequence>
<gene>
    <name evidence="1" type="ORF">AA0115_g9783</name>
    <name evidence="2" type="ORF">AA0119_g9346</name>
</gene>
<organism evidence="1 3">
    <name type="scientific">Alternaria tenuissima</name>
    <dbReference type="NCBI Taxonomy" id="119927"/>
    <lineage>
        <taxon>Eukaryota</taxon>
        <taxon>Fungi</taxon>
        <taxon>Dikarya</taxon>
        <taxon>Ascomycota</taxon>
        <taxon>Pezizomycotina</taxon>
        <taxon>Dothideomycetes</taxon>
        <taxon>Pleosporomycetidae</taxon>
        <taxon>Pleosporales</taxon>
        <taxon>Pleosporineae</taxon>
        <taxon>Pleosporaceae</taxon>
        <taxon>Alternaria</taxon>
        <taxon>Alternaria sect. Alternaria</taxon>
        <taxon>Alternaria alternata complex</taxon>
    </lineage>
</organism>
<reference evidence="1" key="1">
    <citation type="submission" date="2017-10" db="EMBL/GenBank/DDBJ databases">
        <authorList>
            <person name="Armitage A.D."/>
            <person name="Barbara D.J."/>
            <person name="Woodhall J.W."/>
            <person name="Sreenivasaprasad S."/>
            <person name="Lane C.R."/>
            <person name="Clarkson J.P."/>
            <person name="Harrison R.J."/>
        </authorList>
    </citation>
    <scope>NUCLEOTIDE SEQUENCE</scope>
    <source>
        <strain evidence="1">FERA 1164</strain>
        <strain evidence="2">FERA 635</strain>
    </source>
</reference>